<evidence type="ECO:0000256" key="1">
    <source>
        <dbReference type="SAM" id="MobiDB-lite"/>
    </source>
</evidence>
<dbReference type="EMBL" id="JADNYJ010000348">
    <property type="protein sequence ID" value="KAF8870561.1"/>
    <property type="molecule type" value="Genomic_DNA"/>
</dbReference>
<name>A0A9P5N6X2_GYMJU</name>
<sequence>MPDCQGCSRAFLYLDTDNCQACQKKANLPKDSWGEVDSQGQCSGCGVIWRFLKDPLCAPCKKRQSNITTNPTAHVDPGINLLAQNIHHSAAFFERQASQSRLHQKVHSVATKSQASQNILARTAAMRKQNKGDDIMFQVVLFYWPLNLGVAKKLQANKFAMTFSSGHLATDVLKDLFRKAELAYLDIPEDRRPLLSFLTDDSSVEVSLVQGSDNQKIDDSYLLGTVGELFNQLQKSGTLSPTTENKRKLILRFTAWEKKPAIDEEANFSDADVIAVSKRRSNSAPATSPPKRKVRKIKGLTAPASRYRSAFRAEWASQVSTVGPAEKLEYETFQFTRFDYELDETGRMCEIVSDELEDIEIADGWLKHAKEGLPVGGYISKGLSKYAFKGRLGGKEYAIFQGILPGHLIHKTRRTCMMSSNSLDVESTSWKTLKNAFGMPQNIKQALYLVRYVIICIEWHSESDTFIGQLVPPLKNLGCAAADQLQNMLFNTFLAAPLLDIRAKGNEEVRFVGNTDIENNKYALPAVINAFIHSALVDSAGQYLFADLQGLVYPGNFQIKLSFCLIHKPTHRMADLDDIRTFDQSLIAAPSAENGNEVEVEAQNGKSVHSIPRRSHPLREGWE</sequence>
<comment type="caution">
    <text evidence="2">The sequence shown here is derived from an EMBL/GenBank/DDBJ whole genome shotgun (WGS) entry which is preliminary data.</text>
</comment>
<evidence type="ECO:0000313" key="3">
    <source>
        <dbReference type="Proteomes" id="UP000724874"/>
    </source>
</evidence>
<dbReference type="Proteomes" id="UP000724874">
    <property type="component" value="Unassembled WGS sequence"/>
</dbReference>
<accession>A0A9P5N6X2</accession>
<protein>
    <recommendedName>
        <fullName evidence="4">Alpha-type protein kinase domain-containing protein</fullName>
    </recommendedName>
</protein>
<dbReference type="AlphaFoldDB" id="A0A9P5N6X2"/>
<evidence type="ECO:0008006" key="4">
    <source>
        <dbReference type="Google" id="ProtNLM"/>
    </source>
</evidence>
<gene>
    <name evidence="2" type="ORF">CPB84DRAFT_1906769</name>
</gene>
<reference evidence="2" key="1">
    <citation type="submission" date="2020-11" db="EMBL/GenBank/DDBJ databases">
        <authorList>
            <consortium name="DOE Joint Genome Institute"/>
            <person name="Ahrendt S."/>
            <person name="Riley R."/>
            <person name="Andreopoulos W."/>
            <person name="LaButti K."/>
            <person name="Pangilinan J."/>
            <person name="Ruiz-duenas F.J."/>
            <person name="Barrasa J.M."/>
            <person name="Sanchez-Garcia M."/>
            <person name="Camarero S."/>
            <person name="Miyauchi S."/>
            <person name="Serrano A."/>
            <person name="Linde D."/>
            <person name="Babiker R."/>
            <person name="Drula E."/>
            <person name="Ayuso-Fernandez I."/>
            <person name="Pacheco R."/>
            <person name="Padilla G."/>
            <person name="Ferreira P."/>
            <person name="Barriuso J."/>
            <person name="Kellner H."/>
            <person name="Castanera R."/>
            <person name="Alfaro M."/>
            <person name="Ramirez L."/>
            <person name="Pisabarro A.G."/>
            <person name="Kuo A."/>
            <person name="Tritt A."/>
            <person name="Lipzen A."/>
            <person name="He G."/>
            <person name="Yan M."/>
            <person name="Ng V."/>
            <person name="Cullen D."/>
            <person name="Martin F."/>
            <person name="Rosso M.-N."/>
            <person name="Henrissat B."/>
            <person name="Hibbett D."/>
            <person name="Martinez A.T."/>
            <person name="Grigoriev I.V."/>
        </authorList>
    </citation>
    <scope>NUCLEOTIDE SEQUENCE</scope>
    <source>
        <strain evidence="2">AH 44721</strain>
    </source>
</reference>
<proteinExistence type="predicted"/>
<feature type="region of interest" description="Disordered" evidence="1">
    <location>
        <begin position="593"/>
        <end position="623"/>
    </location>
</feature>
<organism evidence="2 3">
    <name type="scientific">Gymnopilus junonius</name>
    <name type="common">Spectacular rustgill mushroom</name>
    <name type="synonym">Gymnopilus spectabilis subsp. junonius</name>
    <dbReference type="NCBI Taxonomy" id="109634"/>
    <lineage>
        <taxon>Eukaryota</taxon>
        <taxon>Fungi</taxon>
        <taxon>Dikarya</taxon>
        <taxon>Basidiomycota</taxon>
        <taxon>Agaricomycotina</taxon>
        <taxon>Agaricomycetes</taxon>
        <taxon>Agaricomycetidae</taxon>
        <taxon>Agaricales</taxon>
        <taxon>Agaricineae</taxon>
        <taxon>Hymenogastraceae</taxon>
        <taxon>Gymnopilus</taxon>
    </lineage>
</organism>
<keyword evidence="3" id="KW-1185">Reference proteome</keyword>
<evidence type="ECO:0000313" key="2">
    <source>
        <dbReference type="EMBL" id="KAF8870561.1"/>
    </source>
</evidence>
<dbReference type="OrthoDB" id="2840455at2759"/>